<evidence type="ECO:0000313" key="1">
    <source>
        <dbReference type="EMBL" id="KAA6302421.1"/>
    </source>
</evidence>
<dbReference type="AlphaFoldDB" id="A0A5M8P1W5"/>
<dbReference type="EMBL" id="SNRX01000008">
    <property type="protein sequence ID" value="KAA6302421.1"/>
    <property type="molecule type" value="Genomic_DNA"/>
</dbReference>
<comment type="caution">
    <text evidence="1">The sequence shown here is derived from an EMBL/GenBank/DDBJ whole genome shotgun (WGS) entry which is preliminary data.</text>
</comment>
<organism evidence="1 2">
    <name type="scientific">Candidatus Ordinivivax streblomastigis</name>
    <dbReference type="NCBI Taxonomy" id="2540710"/>
    <lineage>
        <taxon>Bacteria</taxon>
        <taxon>Pseudomonadati</taxon>
        <taxon>Bacteroidota</taxon>
        <taxon>Bacteroidia</taxon>
        <taxon>Bacteroidales</taxon>
        <taxon>Candidatus Ordinivivax</taxon>
    </lineage>
</organism>
<gene>
    <name evidence="1" type="ORF">EZS26_001534</name>
</gene>
<dbReference type="Pfam" id="PF16444">
    <property type="entry name" value="DUF5041"/>
    <property type="match status" value="1"/>
</dbReference>
<evidence type="ECO:0000313" key="2">
    <source>
        <dbReference type="Proteomes" id="UP000324575"/>
    </source>
</evidence>
<protein>
    <recommendedName>
        <fullName evidence="3">DUF5041 domain-containing protein</fullName>
    </recommendedName>
</protein>
<evidence type="ECO:0008006" key="3">
    <source>
        <dbReference type="Google" id="ProtNLM"/>
    </source>
</evidence>
<proteinExistence type="predicted"/>
<accession>A0A5M8P1W5</accession>
<dbReference type="Proteomes" id="UP000324575">
    <property type="component" value="Unassembled WGS sequence"/>
</dbReference>
<reference evidence="1 2" key="1">
    <citation type="submission" date="2019-03" db="EMBL/GenBank/DDBJ databases">
        <title>Single cell metagenomics reveals metabolic interactions within the superorganism composed of flagellate Streblomastix strix and complex community of Bacteroidetes bacteria on its surface.</title>
        <authorList>
            <person name="Treitli S.C."/>
            <person name="Kolisko M."/>
            <person name="Husnik F."/>
            <person name="Keeling P."/>
            <person name="Hampl V."/>
        </authorList>
    </citation>
    <scope>NUCLEOTIDE SEQUENCE [LARGE SCALE GENOMIC DNA]</scope>
    <source>
        <strain evidence="1">St1</strain>
    </source>
</reference>
<sequence>MKMKSILTLLLLLTAIVFVHGQEYKRNLRSQEEKQDKFNMYQLDRINKMHLVKALEMAGVRIFHFSLKPFNKKYQLTFYINEYVTGEKVDDGNEFSMDNTYSYYEKTKNNETIEYRDYIESITCYTKETDSTSLITIETYNMNLTLPVKKQITRESQSYYWRSYSQADWMLNETIPLLVYASSWYDEKTEFERFCGATDLSLNAEDTKDLLDSSPHYFVISYKIFE</sequence>
<name>A0A5M8P1W5_9BACT</name>
<dbReference type="InterPro" id="IPR032222">
    <property type="entry name" value="DUF5041"/>
</dbReference>